<proteinExistence type="predicted"/>
<reference evidence="2 3" key="1">
    <citation type="journal article" date="2008" name="Nature">
        <title>The genome of the model beetle and pest Tribolium castaneum.</title>
        <authorList>
            <consortium name="Tribolium Genome Sequencing Consortium"/>
            <person name="Richards S."/>
            <person name="Gibbs R.A."/>
            <person name="Weinstock G.M."/>
            <person name="Brown S.J."/>
            <person name="Denell R."/>
            <person name="Beeman R.W."/>
            <person name="Gibbs R."/>
            <person name="Beeman R.W."/>
            <person name="Brown S.J."/>
            <person name="Bucher G."/>
            <person name="Friedrich M."/>
            <person name="Grimmelikhuijzen C.J."/>
            <person name="Klingler M."/>
            <person name="Lorenzen M."/>
            <person name="Richards S."/>
            <person name="Roth S."/>
            <person name="Schroder R."/>
            <person name="Tautz D."/>
            <person name="Zdobnov E.M."/>
            <person name="Muzny D."/>
            <person name="Gibbs R.A."/>
            <person name="Weinstock G.M."/>
            <person name="Attaway T."/>
            <person name="Bell S."/>
            <person name="Buhay C.J."/>
            <person name="Chandrabose M.N."/>
            <person name="Chavez D."/>
            <person name="Clerk-Blankenburg K.P."/>
            <person name="Cree A."/>
            <person name="Dao M."/>
            <person name="Davis C."/>
            <person name="Chacko J."/>
            <person name="Dinh H."/>
            <person name="Dugan-Rocha S."/>
            <person name="Fowler G."/>
            <person name="Garner T.T."/>
            <person name="Garnes J."/>
            <person name="Gnirke A."/>
            <person name="Hawes A."/>
            <person name="Hernandez J."/>
            <person name="Hines S."/>
            <person name="Holder M."/>
            <person name="Hume J."/>
            <person name="Jhangiani S.N."/>
            <person name="Joshi V."/>
            <person name="Khan Z.M."/>
            <person name="Jackson L."/>
            <person name="Kovar C."/>
            <person name="Kowis A."/>
            <person name="Lee S."/>
            <person name="Lewis L.R."/>
            <person name="Margolis J."/>
            <person name="Morgan M."/>
            <person name="Nazareth L.V."/>
            <person name="Nguyen N."/>
            <person name="Okwuonu G."/>
            <person name="Parker D."/>
            <person name="Richards S."/>
            <person name="Ruiz S.J."/>
            <person name="Santibanez J."/>
            <person name="Savard J."/>
            <person name="Scherer S.E."/>
            <person name="Schneider B."/>
            <person name="Sodergren E."/>
            <person name="Tautz D."/>
            <person name="Vattahil S."/>
            <person name="Villasana D."/>
            <person name="White C.S."/>
            <person name="Wright R."/>
            <person name="Park Y."/>
            <person name="Beeman R.W."/>
            <person name="Lord J."/>
            <person name="Oppert B."/>
            <person name="Lorenzen M."/>
            <person name="Brown S."/>
            <person name="Wang L."/>
            <person name="Savard J."/>
            <person name="Tautz D."/>
            <person name="Richards S."/>
            <person name="Weinstock G."/>
            <person name="Gibbs R.A."/>
            <person name="Liu Y."/>
            <person name="Worley K."/>
            <person name="Weinstock G."/>
            <person name="Elsik C.G."/>
            <person name="Reese J.T."/>
            <person name="Elhaik E."/>
            <person name="Landan G."/>
            <person name="Graur D."/>
            <person name="Arensburger P."/>
            <person name="Atkinson P."/>
            <person name="Beeman R.W."/>
            <person name="Beidler J."/>
            <person name="Brown S.J."/>
            <person name="Demuth J.P."/>
            <person name="Drury D.W."/>
            <person name="Du Y.Z."/>
            <person name="Fujiwara H."/>
            <person name="Lorenzen M."/>
            <person name="Maselli V."/>
            <person name="Osanai M."/>
            <person name="Park Y."/>
            <person name="Robertson H.M."/>
            <person name="Tu Z."/>
            <person name="Wang J.J."/>
            <person name="Wang S."/>
            <person name="Richards S."/>
            <person name="Song H."/>
            <person name="Zhang L."/>
            <person name="Sodergren E."/>
            <person name="Werner D."/>
            <person name="Stanke M."/>
            <person name="Morgenstern B."/>
            <person name="Solovyev V."/>
            <person name="Kosarev P."/>
            <person name="Brown G."/>
            <person name="Chen H.C."/>
            <person name="Ermolaeva O."/>
            <person name="Hlavina W."/>
            <person name="Kapustin Y."/>
            <person name="Kiryutin B."/>
            <person name="Kitts P."/>
            <person name="Maglott D."/>
            <person name="Pruitt K."/>
            <person name="Sapojnikov V."/>
            <person name="Souvorov A."/>
            <person name="Mackey A.J."/>
            <person name="Waterhouse R.M."/>
            <person name="Wyder S."/>
            <person name="Zdobnov E.M."/>
            <person name="Zdobnov E.M."/>
            <person name="Wyder S."/>
            <person name="Kriventseva E.V."/>
            <person name="Kadowaki T."/>
            <person name="Bork P."/>
            <person name="Aranda M."/>
            <person name="Bao R."/>
            <person name="Beermann A."/>
            <person name="Berns N."/>
            <person name="Bolognesi R."/>
            <person name="Bonneton F."/>
            <person name="Bopp D."/>
            <person name="Brown S.J."/>
            <person name="Bucher G."/>
            <person name="Butts T."/>
            <person name="Chaumot A."/>
            <person name="Denell R.E."/>
            <person name="Ferrier D.E."/>
            <person name="Friedrich M."/>
            <person name="Gordon C.M."/>
            <person name="Jindra M."/>
            <person name="Klingler M."/>
            <person name="Lan Q."/>
            <person name="Lattorff H.M."/>
            <person name="Laudet V."/>
            <person name="von Levetsow C."/>
            <person name="Liu Z."/>
            <person name="Lutz R."/>
            <person name="Lynch J.A."/>
            <person name="da Fonseca R.N."/>
            <person name="Posnien N."/>
            <person name="Reuter R."/>
            <person name="Roth S."/>
            <person name="Savard J."/>
            <person name="Schinko J.B."/>
            <person name="Schmitt C."/>
            <person name="Schoppmeier M."/>
            <person name="Schroder R."/>
            <person name="Shippy T.D."/>
            <person name="Simonnet F."/>
            <person name="Marques-Souza H."/>
            <person name="Tautz D."/>
            <person name="Tomoyasu Y."/>
            <person name="Trauner J."/>
            <person name="Van der Zee M."/>
            <person name="Vervoort M."/>
            <person name="Wittkopp N."/>
            <person name="Wimmer E.A."/>
            <person name="Yang X."/>
            <person name="Jones A.K."/>
            <person name="Sattelle D.B."/>
            <person name="Ebert P.R."/>
            <person name="Nelson D."/>
            <person name="Scott J.G."/>
            <person name="Beeman R.W."/>
            <person name="Muthukrishnan S."/>
            <person name="Kramer K.J."/>
            <person name="Arakane Y."/>
            <person name="Beeman R.W."/>
            <person name="Zhu Q."/>
            <person name="Hogenkamp D."/>
            <person name="Dixit R."/>
            <person name="Oppert B."/>
            <person name="Jiang H."/>
            <person name="Zou Z."/>
            <person name="Marshall J."/>
            <person name="Elpidina E."/>
            <person name="Vinokurov K."/>
            <person name="Oppert C."/>
            <person name="Zou Z."/>
            <person name="Evans J."/>
            <person name="Lu Z."/>
            <person name="Zhao P."/>
            <person name="Sumathipala N."/>
            <person name="Altincicek B."/>
            <person name="Vilcinskas A."/>
            <person name="Williams M."/>
            <person name="Hultmark D."/>
            <person name="Hetru C."/>
            <person name="Jiang H."/>
            <person name="Grimmelikhuijzen C.J."/>
            <person name="Hauser F."/>
            <person name="Cazzamali G."/>
            <person name="Williamson M."/>
            <person name="Park Y."/>
            <person name="Li B."/>
            <person name="Tanaka Y."/>
            <person name="Predel R."/>
            <person name="Neupert S."/>
            <person name="Schachtner J."/>
            <person name="Verleyen P."/>
            <person name="Raible F."/>
            <person name="Bork P."/>
            <person name="Friedrich M."/>
            <person name="Walden K.K."/>
            <person name="Robertson H.M."/>
            <person name="Angeli S."/>
            <person name="Foret S."/>
            <person name="Bucher G."/>
            <person name="Schuetz S."/>
            <person name="Maleszka R."/>
            <person name="Wimmer E.A."/>
            <person name="Beeman R.W."/>
            <person name="Lorenzen M."/>
            <person name="Tomoyasu Y."/>
            <person name="Miller S.C."/>
            <person name="Grossmann D."/>
            <person name="Bucher G."/>
        </authorList>
    </citation>
    <scope>NUCLEOTIDE SEQUENCE [LARGE SCALE GENOMIC DNA]</scope>
    <source>
        <strain evidence="2 3">Georgia GA2</strain>
    </source>
</reference>
<dbReference type="AlphaFoldDB" id="D7GXZ3"/>
<reference evidence="2 3" key="2">
    <citation type="journal article" date="2010" name="Nucleic Acids Res.">
        <title>BeetleBase in 2010: revisions to provide comprehensive genomic information for Tribolium castaneum.</title>
        <authorList>
            <person name="Kim H.S."/>
            <person name="Murphy T."/>
            <person name="Xia J."/>
            <person name="Caragea D."/>
            <person name="Park Y."/>
            <person name="Beeman R.W."/>
            <person name="Lorenzen M.D."/>
            <person name="Butcher S."/>
            <person name="Manak J.R."/>
            <person name="Brown S.J."/>
        </authorList>
    </citation>
    <scope>NUCLEOTIDE SEQUENCE [LARGE SCALE GENOMIC DNA]</scope>
    <source>
        <strain evidence="2 3">Georgia GA2</strain>
    </source>
</reference>
<evidence type="ECO:0000313" key="2">
    <source>
        <dbReference type="EMBL" id="EFA13631.2"/>
    </source>
</evidence>
<dbReference type="HOGENOM" id="CLU_2888671_0_0_1"/>
<sequence length="103" mass="11818">MEKWELLVFINNITLLREQLNQEIKRRQQYVLRSTKAGREMQQLRQALGDSLRTVSQDPSLDALLLEHEARKLDNTLSTTASLPPGLSLPSTSYRRSTTPQPK</sequence>
<accession>D7GXZ3</accession>
<name>D7GXZ3_TRICA</name>
<organism evidence="2 3">
    <name type="scientific">Tribolium castaneum</name>
    <name type="common">Red flour beetle</name>
    <dbReference type="NCBI Taxonomy" id="7070"/>
    <lineage>
        <taxon>Eukaryota</taxon>
        <taxon>Metazoa</taxon>
        <taxon>Ecdysozoa</taxon>
        <taxon>Arthropoda</taxon>
        <taxon>Hexapoda</taxon>
        <taxon>Insecta</taxon>
        <taxon>Pterygota</taxon>
        <taxon>Neoptera</taxon>
        <taxon>Endopterygota</taxon>
        <taxon>Coleoptera</taxon>
        <taxon>Polyphaga</taxon>
        <taxon>Cucujiformia</taxon>
        <taxon>Tenebrionidae</taxon>
        <taxon>Tenebrionidae incertae sedis</taxon>
        <taxon>Tribolium</taxon>
    </lineage>
</organism>
<dbReference type="EMBL" id="KQ972659">
    <property type="protein sequence ID" value="EFA13631.2"/>
    <property type="molecule type" value="Genomic_DNA"/>
</dbReference>
<keyword evidence="3" id="KW-1185">Reference proteome</keyword>
<protein>
    <submittedName>
        <fullName evidence="2">Uncharacterized protein</fullName>
    </submittedName>
</protein>
<feature type="region of interest" description="Disordered" evidence="1">
    <location>
        <begin position="76"/>
        <end position="103"/>
    </location>
</feature>
<evidence type="ECO:0000313" key="3">
    <source>
        <dbReference type="Proteomes" id="UP000007266"/>
    </source>
</evidence>
<dbReference type="InParanoid" id="D7GXZ3"/>
<feature type="compositionally biased region" description="Polar residues" evidence="1">
    <location>
        <begin position="94"/>
        <end position="103"/>
    </location>
</feature>
<gene>
    <name evidence="2" type="primary">AUGUSTUS-3.0.2_05246</name>
    <name evidence="2" type="ORF">TcasGA2_TC005246</name>
</gene>
<dbReference type="Proteomes" id="UP000007266">
    <property type="component" value="Unassembled WGS sequence"/>
</dbReference>
<feature type="compositionally biased region" description="Low complexity" evidence="1">
    <location>
        <begin position="76"/>
        <end position="93"/>
    </location>
</feature>
<evidence type="ECO:0000256" key="1">
    <source>
        <dbReference type="SAM" id="MobiDB-lite"/>
    </source>
</evidence>